<keyword evidence="3" id="KW-0418">Kinase</keyword>
<evidence type="ECO:0000256" key="4">
    <source>
        <dbReference type="ARBA" id="ARBA00022840"/>
    </source>
</evidence>
<dbReference type="Pfam" id="PF00069">
    <property type="entry name" value="Pkinase"/>
    <property type="match status" value="1"/>
</dbReference>
<keyword evidence="4" id="KW-0067">ATP-binding</keyword>
<feature type="transmembrane region" description="Helical" evidence="5">
    <location>
        <begin position="1019"/>
        <end position="1036"/>
    </location>
</feature>
<feature type="transmembrane region" description="Helical" evidence="5">
    <location>
        <begin position="742"/>
        <end position="772"/>
    </location>
</feature>
<dbReference type="EMBL" id="BOMP01000035">
    <property type="protein sequence ID" value="GIE39747.1"/>
    <property type="molecule type" value="Genomic_DNA"/>
</dbReference>
<keyword evidence="2" id="KW-0547">Nucleotide-binding</keyword>
<dbReference type="GO" id="GO:0005524">
    <property type="term" value="F:ATP binding"/>
    <property type="evidence" value="ECO:0007669"/>
    <property type="project" value="UniProtKB-KW"/>
</dbReference>
<dbReference type="Gene3D" id="1.10.510.10">
    <property type="entry name" value="Transferase(Phosphotransferase) domain 1"/>
    <property type="match status" value="1"/>
</dbReference>
<dbReference type="Proteomes" id="UP000631312">
    <property type="component" value="Unassembled WGS sequence"/>
</dbReference>
<proteinExistence type="predicted"/>
<feature type="transmembrane region" description="Helical" evidence="5">
    <location>
        <begin position="1216"/>
        <end position="1239"/>
    </location>
</feature>
<feature type="transmembrane region" description="Helical" evidence="5">
    <location>
        <begin position="1146"/>
        <end position="1168"/>
    </location>
</feature>
<dbReference type="PANTHER" id="PTHR43289:SF34">
    <property type="entry name" value="SERINE_THREONINE-PROTEIN KINASE YBDM-RELATED"/>
    <property type="match status" value="1"/>
</dbReference>
<feature type="transmembrane region" description="Helical" evidence="5">
    <location>
        <begin position="704"/>
        <end position="730"/>
    </location>
</feature>
<dbReference type="Gene3D" id="3.40.50.300">
    <property type="entry name" value="P-loop containing nucleotide triphosphate hydrolases"/>
    <property type="match status" value="1"/>
</dbReference>
<dbReference type="InterPro" id="IPR008266">
    <property type="entry name" value="Tyr_kinase_AS"/>
</dbReference>
<dbReference type="PANTHER" id="PTHR43289">
    <property type="entry name" value="MITOGEN-ACTIVATED PROTEIN KINASE KINASE KINASE 20-RELATED"/>
    <property type="match status" value="1"/>
</dbReference>
<evidence type="ECO:0000313" key="8">
    <source>
        <dbReference type="EMBL" id="MBB4747688.1"/>
    </source>
</evidence>
<dbReference type="EMBL" id="JACHNC010000001">
    <property type="protein sequence ID" value="MBB4747688.1"/>
    <property type="molecule type" value="Genomic_DNA"/>
</dbReference>
<protein>
    <recommendedName>
        <fullName evidence="6">Protein kinase domain-containing protein</fullName>
    </recommendedName>
</protein>
<keyword evidence="5" id="KW-0812">Transmembrane</keyword>
<evidence type="ECO:0000256" key="2">
    <source>
        <dbReference type="ARBA" id="ARBA00022741"/>
    </source>
</evidence>
<evidence type="ECO:0000259" key="6">
    <source>
        <dbReference type="PROSITE" id="PS50011"/>
    </source>
</evidence>
<dbReference type="RefSeq" id="WP_188120294.1">
    <property type="nucleotide sequence ID" value="NZ_BOMP01000035.1"/>
</dbReference>
<reference evidence="8 9" key="1">
    <citation type="submission" date="2020-08" db="EMBL/GenBank/DDBJ databases">
        <title>Sequencing the genomes of 1000 actinobacteria strains.</title>
        <authorList>
            <person name="Klenk H.-P."/>
        </authorList>
    </citation>
    <scope>NUCLEOTIDE SEQUENCE [LARGE SCALE GENOMIC DNA]</scope>
    <source>
        <strain evidence="8 9">DSM 43150</strain>
    </source>
</reference>
<feature type="transmembrane region" description="Helical" evidence="5">
    <location>
        <begin position="1042"/>
        <end position="1058"/>
    </location>
</feature>
<evidence type="ECO:0000256" key="1">
    <source>
        <dbReference type="ARBA" id="ARBA00022679"/>
    </source>
</evidence>
<feature type="transmembrane region" description="Helical" evidence="5">
    <location>
        <begin position="778"/>
        <end position="797"/>
    </location>
</feature>
<dbReference type="InterPro" id="IPR027417">
    <property type="entry name" value="P-loop_NTPase"/>
</dbReference>
<keyword evidence="1" id="KW-0808">Transferase</keyword>
<dbReference type="PROSITE" id="PS50011">
    <property type="entry name" value="PROTEIN_KINASE_DOM"/>
    <property type="match status" value="1"/>
</dbReference>
<dbReference type="InterPro" id="IPR000719">
    <property type="entry name" value="Prot_kinase_dom"/>
</dbReference>
<feature type="domain" description="Protein kinase" evidence="6">
    <location>
        <begin position="39"/>
        <end position="349"/>
    </location>
</feature>
<comment type="caution">
    <text evidence="8">The sequence shown here is derived from an EMBL/GenBank/DDBJ whole genome shotgun (WGS) entry which is preliminary data.</text>
</comment>
<organism evidence="8 9">
    <name type="scientific">Actinoplanes lobatus</name>
    <dbReference type="NCBI Taxonomy" id="113568"/>
    <lineage>
        <taxon>Bacteria</taxon>
        <taxon>Bacillati</taxon>
        <taxon>Actinomycetota</taxon>
        <taxon>Actinomycetes</taxon>
        <taxon>Micromonosporales</taxon>
        <taxon>Micromonosporaceae</taxon>
        <taxon>Actinoplanes</taxon>
    </lineage>
</organism>
<feature type="transmembrane region" description="Helical" evidence="5">
    <location>
        <begin position="917"/>
        <end position="937"/>
    </location>
</feature>
<dbReference type="SUPFAM" id="SSF56112">
    <property type="entry name" value="Protein kinase-like (PK-like)"/>
    <property type="match status" value="1"/>
</dbReference>
<gene>
    <name evidence="7" type="ORF">Alo02nite_26450</name>
    <name evidence="8" type="ORF">BJ964_001849</name>
</gene>
<dbReference type="Proteomes" id="UP000590511">
    <property type="component" value="Unassembled WGS sequence"/>
</dbReference>
<reference evidence="7 10" key="2">
    <citation type="submission" date="2021-01" db="EMBL/GenBank/DDBJ databases">
        <title>Whole genome shotgun sequence of Actinoplanes lobatus NBRC 12513.</title>
        <authorList>
            <person name="Komaki H."/>
            <person name="Tamura T."/>
        </authorList>
    </citation>
    <scope>NUCLEOTIDE SEQUENCE [LARGE SCALE GENOMIC DNA]</scope>
    <source>
        <strain evidence="7 10">NBRC 12513</strain>
    </source>
</reference>
<evidence type="ECO:0000313" key="9">
    <source>
        <dbReference type="Proteomes" id="UP000590511"/>
    </source>
</evidence>
<feature type="transmembrane region" description="Helical" evidence="5">
    <location>
        <begin position="1189"/>
        <end position="1210"/>
    </location>
</feature>
<feature type="transmembrane region" description="Helical" evidence="5">
    <location>
        <begin position="949"/>
        <end position="970"/>
    </location>
</feature>
<dbReference type="InterPro" id="IPR011009">
    <property type="entry name" value="Kinase-like_dom_sf"/>
</dbReference>
<evidence type="ECO:0000313" key="10">
    <source>
        <dbReference type="Proteomes" id="UP000631312"/>
    </source>
</evidence>
<evidence type="ECO:0000256" key="5">
    <source>
        <dbReference type="SAM" id="Phobius"/>
    </source>
</evidence>
<keyword evidence="5" id="KW-1133">Transmembrane helix</keyword>
<evidence type="ECO:0000256" key="3">
    <source>
        <dbReference type="ARBA" id="ARBA00022777"/>
    </source>
</evidence>
<accession>A0A7W7HBW0</accession>
<keyword evidence="5" id="KW-0472">Membrane</keyword>
<feature type="transmembrane region" description="Helical" evidence="5">
    <location>
        <begin position="976"/>
        <end position="998"/>
    </location>
</feature>
<feature type="transmembrane region" description="Helical" evidence="5">
    <location>
        <begin position="858"/>
        <end position="876"/>
    </location>
</feature>
<dbReference type="GO" id="GO:0004674">
    <property type="term" value="F:protein serine/threonine kinase activity"/>
    <property type="evidence" value="ECO:0007669"/>
    <property type="project" value="TreeGrafter"/>
</dbReference>
<name>A0A7W7HBW0_9ACTN</name>
<sequence length="1300" mass="138299">MLGEPEPISEPDPPAEDWMWPLAADGRTRLRHLGEDGRYTLRGTFGDGGQAYIWYAPDAVTGVPVAIKTSRPDGTLGRGQVAARRLTREARIMQSIPAHPNVMPLLDSGPHHLVRPESYDLRPRPGDPYEARDPWMALPLTPHHRLGDLIAAGALTHDAWLSLARGYAAGLVHLHRAGIVHRDLSPGNVLLTGNGPVITDFGVSWAPRWVDQGIEQTMSTGLTRHAAGRTEDWHAPEVLDAPLTERPDRQPAYDVFSWGLFVATAAGRRHPWSKSLGHLGLEKFERDRMSRGEAAYELAGPLADAGGWAALVLAALAPDPADRPSAADLLRVLDDESAGRGSAPVRPVVPRTRPRAAVREGDAGEAVAILHEALRERWRTDPVWNRVGSGRRLPIEWRVGGAAADDGAPGETDAAARLTRLWQKGADGARTVVLGAAGSGKSELLVGVFRNLLTGWTRGEPLPLLVPLASWDPALTGLRTWLIDWLHVNHRFLDRPAKGPVPKSRAEKLLDDQHLALILDGLDEVLEKAPPGTVVEQLNSLDGPARVLVGCRDGNRVVDELFPDGTTITLGSQDLRDVCDYLGRDEPDERRWAPVVAALPERPDLGAVLRTPLMVMLVDSIYNAGDTGEPRPDPAGLLGLHGAEEITDHLLRGFVPARYAEERSAYPAPEAGRWLGYLARMVADTGELRWWDLRVMSAPTSRALLHSVTLVAVVLWTALSAGLMHTWVFGSTVPGLTEAIRITAAALVCYGALFLITGSYGAAVLAALGGYITGTLSGSYDLAIMTGLAAGFSWRPLPLRAPGRGGDLMPAVLVGVATAAATAAIRGLGEFVTLTDSLVVGFAAGTVDGFATRWDEDVNGWLATGLTAGLITWLGLKITRAGTAARPVRYGLITALAVTAVTAWADGARPGVDQPWLIAPSDGLAAGLAVWWVAHWVRRNTVPRRYGPVPRIAAATLLGVLTAGLNILGYTQRSDIAAPVVRSIGEGAAVAVLIWLALRDRPARPDRRVSRLRRIVPPALAAGLAGVITGGLHVVSAGPVQGVAAGVAMTLTVLFFLLRDDVRSGPGRIDPLEAGIAGLTIVGLLAGFAYALLPALVTGLGSRVATDISQRRLPSLRMNAPLRRIAGGALVGVMGAFAAAENGFPAIWLIVIGLTGGVAGAYAFGIRGDDPNNRLAASPNRLFRQDRGVFLRMTAVIAVAIGMTVGFRTIAGGQSLPVALAGGFSTLATYGLTAGLVVAASSTRFGVFAVKSAWLAAGDQLPWRLMRFLDDAHAGRQVLRAAGSAYQFRHELLRERLAKD</sequence>
<dbReference type="Gene3D" id="3.30.200.20">
    <property type="entry name" value="Phosphorylase Kinase, domain 1"/>
    <property type="match status" value="1"/>
</dbReference>
<keyword evidence="10" id="KW-1185">Reference proteome</keyword>
<dbReference type="PROSITE" id="PS00109">
    <property type="entry name" value="PROTEIN_KINASE_TYR"/>
    <property type="match status" value="1"/>
</dbReference>
<feature type="transmembrane region" description="Helical" evidence="5">
    <location>
        <begin position="888"/>
        <end position="905"/>
    </location>
</feature>
<evidence type="ECO:0000313" key="7">
    <source>
        <dbReference type="EMBL" id="GIE39747.1"/>
    </source>
</evidence>
<feature type="transmembrane region" description="Helical" evidence="5">
    <location>
        <begin position="809"/>
        <end position="829"/>
    </location>
</feature>